<evidence type="ECO:0008006" key="3">
    <source>
        <dbReference type="Google" id="ProtNLM"/>
    </source>
</evidence>
<evidence type="ECO:0000313" key="1">
    <source>
        <dbReference type="EMBL" id="CAA7048266.1"/>
    </source>
</evidence>
<organism evidence="1 2">
    <name type="scientific">Microthlaspi erraticum</name>
    <dbReference type="NCBI Taxonomy" id="1685480"/>
    <lineage>
        <taxon>Eukaryota</taxon>
        <taxon>Viridiplantae</taxon>
        <taxon>Streptophyta</taxon>
        <taxon>Embryophyta</taxon>
        <taxon>Tracheophyta</taxon>
        <taxon>Spermatophyta</taxon>
        <taxon>Magnoliopsida</taxon>
        <taxon>eudicotyledons</taxon>
        <taxon>Gunneridae</taxon>
        <taxon>Pentapetalae</taxon>
        <taxon>rosids</taxon>
        <taxon>malvids</taxon>
        <taxon>Brassicales</taxon>
        <taxon>Brassicaceae</taxon>
        <taxon>Coluteocarpeae</taxon>
        <taxon>Microthlaspi</taxon>
    </lineage>
</organism>
<dbReference type="AlphaFoldDB" id="A0A6D2KJ56"/>
<accession>A0A6D2KJ56</accession>
<name>A0A6D2KJ56_9BRAS</name>
<reference evidence="1" key="1">
    <citation type="submission" date="2020-01" db="EMBL/GenBank/DDBJ databases">
        <authorList>
            <person name="Mishra B."/>
        </authorList>
    </citation>
    <scope>NUCLEOTIDE SEQUENCE [LARGE SCALE GENOMIC DNA]</scope>
</reference>
<keyword evidence="2" id="KW-1185">Reference proteome</keyword>
<dbReference type="PANTHER" id="PTHR33527:SF52">
    <property type="entry name" value="F13F21.27 PROTEIN"/>
    <property type="match status" value="1"/>
</dbReference>
<proteinExistence type="predicted"/>
<dbReference type="Proteomes" id="UP000467841">
    <property type="component" value="Unassembled WGS sequence"/>
</dbReference>
<gene>
    <name evidence="1" type="ORF">MERR_LOCUS35501</name>
</gene>
<evidence type="ECO:0000313" key="2">
    <source>
        <dbReference type="Proteomes" id="UP000467841"/>
    </source>
</evidence>
<comment type="caution">
    <text evidence="1">The sequence shown here is derived from an EMBL/GenBank/DDBJ whole genome shotgun (WGS) entry which is preliminary data.</text>
</comment>
<dbReference type="EMBL" id="CACVBM020001385">
    <property type="protein sequence ID" value="CAA7048266.1"/>
    <property type="molecule type" value="Genomic_DNA"/>
</dbReference>
<dbReference type="OrthoDB" id="1882251at2759"/>
<protein>
    <recommendedName>
        <fullName evidence="3">RRM domain-containing protein</fullName>
    </recommendedName>
</protein>
<sequence>MAVSKEEFNAFHKIDRTLFFRLVFVLNRDMNQSYEVFAFLYLLEQMNYARNVVSYVVSLPDAFIDAVANEIVACLSFLYNKDYATLFVANNTDDHSVIPLVMRITGGRLTIKFINQSRDALLLGVRKNLSDICTRAFDDMCVRAERYYQEILLAIEREKVLEDLKNIRLSSQQATINRQSVQQERVLTPTLPPSVEDEANKIDTETDQEVKTDDGEVVVAADDRTVFLTFSKGYPISEEEVRVYFTRKFGEVIDAVEMQEVEDNEQPLFARMVMKTEHMSMIEEIVTVRNRNKFTIDGKHVWARKYVRKNANPSAASTSSSQI</sequence>
<dbReference type="PANTHER" id="PTHR33527">
    <property type="entry name" value="OS07G0274300 PROTEIN"/>
    <property type="match status" value="1"/>
</dbReference>